<dbReference type="GO" id="GO:0008270">
    <property type="term" value="F:zinc ion binding"/>
    <property type="evidence" value="ECO:0007669"/>
    <property type="project" value="UniProtKB-KW"/>
</dbReference>
<dbReference type="PROSITE" id="PS50158">
    <property type="entry name" value="ZF_CCHC"/>
    <property type="match status" value="1"/>
</dbReference>
<keyword evidence="1" id="KW-0862">Zinc</keyword>
<feature type="domain" description="CCHC-type" evidence="3">
    <location>
        <begin position="538"/>
        <end position="551"/>
    </location>
</feature>
<organism evidence="4 5">
    <name type="scientific">Triticum aestivum</name>
    <name type="common">Wheat</name>
    <dbReference type="NCBI Taxonomy" id="4565"/>
    <lineage>
        <taxon>Eukaryota</taxon>
        <taxon>Viridiplantae</taxon>
        <taxon>Streptophyta</taxon>
        <taxon>Embryophyta</taxon>
        <taxon>Tracheophyta</taxon>
        <taxon>Spermatophyta</taxon>
        <taxon>Magnoliopsida</taxon>
        <taxon>Liliopsida</taxon>
        <taxon>Poales</taxon>
        <taxon>Poaceae</taxon>
        <taxon>BOP clade</taxon>
        <taxon>Pooideae</taxon>
        <taxon>Triticodae</taxon>
        <taxon>Triticeae</taxon>
        <taxon>Triticinae</taxon>
        <taxon>Triticum</taxon>
    </lineage>
</organism>
<dbReference type="InterPro" id="IPR001878">
    <property type="entry name" value="Znf_CCHC"/>
</dbReference>
<evidence type="ECO:0000313" key="5">
    <source>
        <dbReference type="Proteomes" id="UP000280104"/>
    </source>
</evidence>
<feature type="compositionally biased region" description="Polar residues" evidence="2">
    <location>
        <begin position="565"/>
        <end position="576"/>
    </location>
</feature>
<dbReference type="InterPro" id="IPR005162">
    <property type="entry name" value="Retrotrans_gag_dom"/>
</dbReference>
<dbReference type="EMBL" id="LS480641">
    <property type="protein sequence ID" value="SPT17581.1"/>
    <property type="molecule type" value="Genomic_DNA"/>
</dbReference>
<evidence type="ECO:0000256" key="1">
    <source>
        <dbReference type="PROSITE-ProRule" id="PRU00047"/>
    </source>
</evidence>
<dbReference type="Pfam" id="PF00098">
    <property type="entry name" value="zf-CCHC"/>
    <property type="match status" value="1"/>
</dbReference>
<accession>A0A7H4LG43</accession>
<dbReference type="Proteomes" id="UP000280104">
    <property type="component" value="Chromosome II"/>
</dbReference>
<feature type="region of interest" description="Disordered" evidence="2">
    <location>
        <begin position="462"/>
        <end position="488"/>
    </location>
</feature>
<evidence type="ECO:0000313" key="4">
    <source>
        <dbReference type="EMBL" id="SPT17581.1"/>
    </source>
</evidence>
<feature type="compositionally biased region" description="Pro residues" evidence="2">
    <location>
        <begin position="510"/>
        <end position="532"/>
    </location>
</feature>
<dbReference type="SMART" id="SM00343">
    <property type="entry name" value="ZnF_C2HC"/>
    <property type="match status" value="1"/>
</dbReference>
<proteinExistence type="predicted"/>
<sequence length="591" mass="67051">MEPTRQVVRHTTAIGASGSPAVLAEMMTYMGYRWHPEYTVYEDYQDFNQEQYRAIVHHYSREYDSTTMLHTAHGVGVTINMAVHDAAYAALTRLRGEYRKLDTSPFGHIAIASDVGAEGHYTAAYSTVTRQPFYHQNLVLHADGLDRANRALRHDLYTTRQHLYRVLTLLHPFVRSRELPRSAIYPARTVMPQGVGWPDVGGYSPAVGPLLPSERRVLHQSIRGPEVADVEFLMRHYHMMVRPGGRGRGGNTPPPPEYMAGMIQQLEMNRQFMENMMAQFPRPIMNQQPAQVTLQDFMRLNPTVYRSSNQPLDADDWLRDITYEMESADVAPARYVTFASFFLKGPAAQWWDSHRRTLPTGTIINWPDFQAAFRARFIPLGVMDRKKREFRNLTQGNKTVEAYQREFLDLSRYAEEDIAADACRQEKFHDGLQADIKLALLVYDFTDFAALVNKAINVETGQQEYQSSHRRNRDTGSSSGPPSHKRKIWIPNSMYQPTAAAPRQTYVAPCLPPPPSRQQRLPAPPPRAPAPAPNNGLCFRCGQPGHRAKECNHNQNQLAHPATGRGSNQPRNNSAKSYGHVHANHVDLNEA</sequence>
<gene>
    <name evidence="4" type="ORF">CAMPLR22A2D_LOCUS2191</name>
</gene>
<keyword evidence="1" id="KW-0479">Metal-binding</keyword>
<evidence type="ECO:0000259" key="3">
    <source>
        <dbReference type="PROSITE" id="PS50158"/>
    </source>
</evidence>
<protein>
    <recommendedName>
        <fullName evidence="3">CCHC-type domain-containing protein</fullName>
    </recommendedName>
</protein>
<dbReference type="PANTHER" id="PTHR33223:SF11">
    <property type="entry name" value="ELEMENT PROTEIN, PUTATIVE-RELATED"/>
    <property type="match status" value="1"/>
</dbReference>
<name>A0A7H4LG43_WHEAT</name>
<keyword evidence="1" id="KW-0863">Zinc-finger</keyword>
<dbReference type="Pfam" id="PF03732">
    <property type="entry name" value="Retrotrans_gag"/>
    <property type="match status" value="1"/>
</dbReference>
<dbReference type="GO" id="GO:0003676">
    <property type="term" value="F:nucleic acid binding"/>
    <property type="evidence" value="ECO:0007669"/>
    <property type="project" value="InterPro"/>
</dbReference>
<feature type="region of interest" description="Disordered" evidence="2">
    <location>
        <begin position="505"/>
        <end position="532"/>
    </location>
</feature>
<dbReference type="Gene3D" id="4.10.60.10">
    <property type="entry name" value="Zinc finger, CCHC-type"/>
    <property type="match status" value="1"/>
</dbReference>
<evidence type="ECO:0000256" key="2">
    <source>
        <dbReference type="SAM" id="MobiDB-lite"/>
    </source>
</evidence>
<feature type="region of interest" description="Disordered" evidence="2">
    <location>
        <begin position="557"/>
        <end position="591"/>
    </location>
</feature>
<dbReference type="PANTHER" id="PTHR33223">
    <property type="entry name" value="CCHC-TYPE DOMAIN-CONTAINING PROTEIN"/>
    <property type="match status" value="1"/>
</dbReference>
<reference evidence="4 5" key="1">
    <citation type="submission" date="2018-05" db="EMBL/GenBank/DDBJ databases">
        <authorList>
            <person name="Thind KAUR A."/>
        </authorList>
    </citation>
    <scope>NUCLEOTIDE SEQUENCE [LARGE SCALE GENOMIC DNA]</scope>
</reference>
<dbReference type="InterPro" id="IPR036875">
    <property type="entry name" value="Znf_CCHC_sf"/>
</dbReference>
<dbReference type="AlphaFoldDB" id="A0A7H4LG43"/>
<dbReference type="SUPFAM" id="SSF57756">
    <property type="entry name" value="Retrovirus zinc finger-like domains"/>
    <property type="match status" value="1"/>
</dbReference>